<evidence type="ECO:0000256" key="1">
    <source>
        <dbReference type="ARBA" id="ARBA00023125"/>
    </source>
</evidence>
<gene>
    <name evidence="4" type="ORF">RM544_12535</name>
</gene>
<dbReference type="PANTHER" id="PTHR30055">
    <property type="entry name" value="HTH-TYPE TRANSCRIPTIONAL REGULATOR RUTR"/>
    <property type="match status" value="1"/>
</dbReference>
<dbReference type="InterPro" id="IPR001647">
    <property type="entry name" value="HTH_TetR"/>
</dbReference>
<comment type="caution">
    <text evidence="4">The sequence shown here is derived from an EMBL/GenBank/DDBJ whole genome shotgun (WGS) entry which is preliminary data.</text>
</comment>
<dbReference type="PROSITE" id="PS50977">
    <property type="entry name" value="HTH_TETR_2"/>
    <property type="match status" value="1"/>
</dbReference>
<dbReference type="PANTHER" id="PTHR30055:SF207">
    <property type="entry name" value="HTH-TYPE TRANSCRIPTIONAL REPRESSOR FATR"/>
    <property type="match status" value="1"/>
</dbReference>
<organism evidence="4 5">
    <name type="scientific">Brumicola blandensis</name>
    <dbReference type="NCBI Taxonomy" id="3075611"/>
    <lineage>
        <taxon>Bacteria</taxon>
        <taxon>Pseudomonadati</taxon>
        <taxon>Pseudomonadota</taxon>
        <taxon>Gammaproteobacteria</taxon>
        <taxon>Alteromonadales</taxon>
        <taxon>Alteromonadaceae</taxon>
        <taxon>Brumicola</taxon>
    </lineage>
</organism>
<keyword evidence="1 2" id="KW-0238">DNA-binding</keyword>
<evidence type="ECO:0000256" key="2">
    <source>
        <dbReference type="PROSITE-ProRule" id="PRU00335"/>
    </source>
</evidence>
<sequence>MSVKREQLLDAANILLAEKGYHGFSMKELAQTAEIAVGTTYLYFNDKKDLIQSLHQRNLHTLAESMFDGFDATSSIFEQYSCIWRNFWQYSLNHPEAILAKSQFDHLPSIVQLREELLAKELFKEVGIMLHVGVEKEIFKPLPIDVLATLSIETCANLARKHILGITRIEGKLLDDVILACWNSIAFKPESTK</sequence>
<evidence type="ECO:0000259" key="3">
    <source>
        <dbReference type="PROSITE" id="PS50977"/>
    </source>
</evidence>
<reference evidence="4 5" key="1">
    <citation type="submission" date="2023-09" db="EMBL/GenBank/DDBJ databases">
        <authorList>
            <person name="Rey-Velasco X."/>
        </authorList>
    </citation>
    <scope>NUCLEOTIDE SEQUENCE [LARGE SCALE GENOMIC DNA]</scope>
    <source>
        <strain evidence="4 5">W409</strain>
    </source>
</reference>
<dbReference type="GO" id="GO:0003700">
    <property type="term" value="F:DNA-binding transcription factor activity"/>
    <property type="evidence" value="ECO:0007669"/>
    <property type="project" value="TreeGrafter"/>
</dbReference>
<accession>A0AAW8R5F3</accession>
<dbReference type="AlphaFoldDB" id="A0AAW8R5F3"/>
<evidence type="ECO:0000313" key="4">
    <source>
        <dbReference type="EMBL" id="MDT0583371.1"/>
    </source>
</evidence>
<keyword evidence="5" id="KW-1185">Reference proteome</keyword>
<evidence type="ECO:0000313" key="5">
    <source>
        <dbReference type="Proteomes" id="UP001249020"/>
    </source>
</evidence>
<dbReference type="Gene3D" id="1.10.357.10">
    <property type="entry name" value="Tetracycline Repressor, domain 2"/>
    <property type="match status" value="1"/>
</dbReference>
<dbReference type="RefSeq" id="WP_311362146.1">
    <property type="nucleotide sequence ID" value="NZ_JAVRIE010000005.1"/>
</dbReference>
<dbReference type="InterPro" id="IPR054422">
    <property type="entry name" value="TetR-like_HI_0893_C"/>
</dbReference>
<dbReference type="Proteomes" id="UP001249020">
    <property type="component" value="Unassembled WGS sequence"/>
</dbReference>
<dbReference type="EMBL" id="JAVRIE010000005">
    <property type="protein sequence ID" value="MDT0583371.1"/>
    <property type="molecule type" value="Genomic_DNA"/>
</dbReference>
<protein>
    <submittedName>
        <fullName evidence="4">TetR/AcrR family transcriptional regulator</fullName>
    </submittedName>
</protein>
<dbReference type="PRINTS" id="PR00455">
    <property type="entry name" value="HTHTETR"/>
</dbReference>
<feature type="domain" description="HTH tetR-type" evidence="3">
    <location>
        <begin position="2"/>
        <end position="62"/>
    </location>
</feature>
<feature type="DNA-binding region" description="H-T-H motif" evidence="2">
    <location>
        <begin position="25"/>
        <end position="44"/>
    </location>
</feature>
<dbReference type="InterPro" id="IPR050109">
    <property type="entry name" value="HTH-type_TetR-like_transc_reg"/>
</dbReference>
<dbReference type="Pfam" id="PF00440">
    <property type="entry name" value="TetR_N"/>
    <property type="match status" value="1"/>
</dbReference>
<proteinExistence type="predicted"/>
<dbReference type="SUPFAM" id="SSF46689">
    <property type="entry name" value="Homeodomain-like"/>
    <property type="match status" value="1"/>
</dbReference>
<name>A0AAW8R5F3_9ALTE</name>
<dbReference type="GO" id="GO:0000976">
    <property type="term" value="F:transcription cis-regulatory region binding"/>
    <property type="evidence" value="ECO:0007669"/>
    <property type="project" value="TreeGrafter"/>
</dbReference>
<dbReference type="InterPro" id="IPR009057">
    <property type="entry name" value="Homeodomain-like_sf"/>
</dbReference>
<dbReference type="Pfam" id="PF22604">
    <property type="entry name" value="TetR_HI_0893_C"/>
    <property type="match status" value="1"/>
</dbReference>